<evidence type="ECO:0000313" key="10">
    <source>
        <dbReference type="Proteomes" id="UP000199700"/>
    </source>
</evidence>
<dbReference type="AlphaFoldDB" id="A0A1H1QNT8"/>
<gene>
    <name evidence="9" type="ORF">SAMN04489751_1569</name>
</gene>
<dbReference type="GO" id="GO:0005886">
    <property type="term" value="C:plasma membrane"/>
    <property type="evidence" value="ECO:0007669"/>
    <property type="project" value="UniProtKB-SubCell"/>
</dbReference>
<dbReference type="STRING" id="629680.SAMN04489751_1569"/>
<dbReference type="Pfam" id="PF01925">
    <property type="entry name" value="TauE"/>
    <property type="match status" value="1"/>
</dbReference>
<evidence type="ECO:0000313" key="9">
    <source>
        <dbReference type="EMBL" id="SDS24589.1"/>
    </source>
</evidence>
<name>A0A1H1QNT8_BRESA</name>
<keyword evidence="10" id="KW-1185">Reference proteome</keyword>
<dbReference type="PANTHER" id="PTHR30269:SF37">
    <property type="entry name" value="MEMBRANE TRANSPORTER PROTEIN"/>
    <property type="match status" value="1"/>
</dbReference>
<evidence type="ECO:0000256" key="4">
    <source>
        <dbReference type="ARBA" id="ARBA00022475"/>
    </source>
</evidence>
<feature type="transmembrane region" description="Helical" evidence="8">
    <location>
        <begin position="124"/>
        <end position="150"/>
    </location>
</feature>
<comment type="subcellular location">
    <subcellularLocation>
        <location evidence="1 8">Cell membrane</location>
        <topology evidence="1 8">Multi-pass membrane protein</topology>
    </subcellularLocation>
</comment>
<feature type="transmembrane region" description="Helical" evidence="8">
    <location>
        <begin position="99"/>
        <end position="118"/>
    </location>
</feature>
<dbReference type="OrthoDB" id="5472127at2"/>
<feature type="transmembrane region" description="Helical" evidence="8">
    <location>
        <begin position="216"/>
        <end position="241"/>
    </location>
</feature>
<comment type="similarity">
    <text evidence="2 8">Belongs to the 4-toluene sulfonate uptake permease (TSUP) (TC 2.A.102) family.</text>
</comment>
<feature type="transmembrane region" description="Helical" evidence="8">
    <location>
        <begin position="187"/>
        <end position="209"/>
    </location>
</feature>
<accession>A0A1H1QNT8</accession>
<keyword evidence="6 8" id="KW-1133">Transmembrane helix</keyword>
<dbReference type="InterPro" id="IPR002781">
    <property type="entry name" value="TM_pro_TauE-like"/>
</dbReference>
<keyword evidence="4 8" id="KW-1003">Cell membrane</keyword>
<dbReference type="InterPro" id="IPR052017">
    <property type="entry name" value="TSUP"/>
</dbReference>
<keyword evidence="5 8" id="KW-0812">Transmembrane</keyword>
<evidence type="ECO:0000256" key="2">
    <source>
        <dbReference type="ARBA" id="ARBA00009142"/>
    </source>
</evidence>
<evidence type="ECO:0000256" key="3">
    <source>
        <dbReference type="ARBA" id="ARBA00022448"/>
    </source>
</evidence>
<reference evidence="9" key="1">
    <citation type="submission" date="2016-10" db="EMBL/GenBank/DDBJ databases">
        <authorList>
            <person name="Varghese N."/>
            <person name="Submissions S."/>
        </authorList>
    </citation>
    <scope>NUCLEOTIDE SEQUENCE [LARGE SCALE GENOMIC DNA]</scope>
    <source>
        <strain evidence="9">DSM 22082</strain>
    </source>
</reference>
<sequence length="243" mass="25363">MELVHYLIIGAVVLGSACVQGSIGFGLGMITAPVLVLLESDLLPATLLLLAVLTSLTAFLRERADVDWKLVGWGVLGRLPGIVMGTIAVVLLPNEGLSLLLAITVLGGVGFSLVGWAPEARGRNIFFASSVSGVFGTATSIGGPPIALVLRSLDPSPMRSTMSAYFTIGSILSLTGLTIGGEVRSEHLLAAATLLPFMVAGLWLSNLVIRRANRRVLYRMAVGASIIGALLVIGEVSFSLLTR</sequence>
<evidence type="ECO:0000256" key="8">
    <source>
        <dbReference type="RuleBase" id="RU363041"/>
    </source>
</evidence>
<evidence type="ECO:0000256" key="5">
    <source>
        <dbReference type="ARBA" id="ARBA00022692"/>
    </source>
</evidence>
<evidence type="ECO:0000256" key="6">
    <source>
        <dbReference type="ARBA" id="ARBA00022989"/>
    </source>
</evidence>
<evidence type="ECO:0000256" key="1">
    <source>
        <dbReference type="ARBA" id="ARBA00004651"/>
    </source>
</evidence>
<proteinExistence type="inferred from homology"/>
<feature type="transmembrane region" description="Helical" evidence="8">
    <location>
        <begin position="162"/>
        <end position="181"/>
    </location>
</feature>
<dbReference type="PANTHER" id="PTHR30269">
    <property type="entry name" value="TRANSMEMBRANE PROTEIN YFCA"/>
    <property type="match status" value="1"/>
</dbReference>
<protein>
    <recommendedName>
        <fullName evidence="8">Probable membrane transporter protein</fullName>
    </recommendedName>
</protein>
<feature type="transmembrane region" description="Helical" evidence="8">
    <location>
        <begin position="42"/>
        <end position="60"/>
    </location>
</feature>
<keyword evidence="3" id="KW-0813">Transport</keyword>
<dbReference type="Proteomes" id="UP000199700">
    <property type="component" value="Chromosome"/>
</dbReference>
<dbReference type="EMBL" id="LT629739">
    <property type="protein sequence ID" value="SDS24589.1"/>
    <property type="molecule type" value="Genomic_DNA"/>
</dbReference>
<evidence type="ECO:0000256" key="7">
    <source>
        <dbReference type="ARBA" id="ARBA00023136"/>
    </source>
</evidence>
<keyword evidence="7 8" id="KW-0472">Membrane</keyword>
<organism evidence="9 10">
    <name type="scientific">Brevibacterium sandarakinum</name>
    <dbReference type="NCBI Taxonomy" id="629680"/>
    <lineage>
        <taxon>Bacteria</taxon>
        <taxon>Bacillati</taxon>
        <taxon>Actinomycetota</taxon>
        <taxon>Actinomycetes</taxon>
        <taxon>Micrococcales</taxon>
        <taxon>Brevibacteriaceae</taxon>
        <taxon>Brevibacterium</taxon>
    </lineage>
</organism>
<feature type="transmembrane region" description="Helical" evidence="8">
    <location>
        <begin position="72"/>
        <end position="92"/>
    </location>
</feature>
<dbReference type="RefSeq" id="WP_092104588.1">
    <property type="nucleotide sequence ID" value="NZ_LT629739.1"/>
</dbReference>
<feature type="transmembrane region" description="Helical" evidence="8">
    <location>
        <begin position="6"/>
        <end position="30"/>
    </location>
</feature>